<dbReference type="AlphaFoldDB" id="B0MG60"/>
<accession>B0MG60</accession>
<dbReference type="EMBL" id="ABAX03000015">
    <property type="protein sequence ID" value="EDR96864.1"/>
    <property type="molecule type" value="Genomic_DNA"/>
</dbReference>
<reference evidence="1" key="2">
    <citation type="submission" date="2013-11" db="EMBL/GenBank/DDBJ databases">
        <title>Draft genome sequence of Anaerostipes caccae (DSM 14662).</title>
        <authorList>
            <person name="Sudarsanam P."/>
            <person name="Ley R."/>
            <person name="Guruge J."/>
            <person name="Turnbaugh P.J."/>
            <person name="Mahowald M."/>
            <person name="Liep D."/>
            <person name="Gordon J."/>
        </authorList>
    </citation>
    <scope>NUCLEOTIDE SEQUENCE</scope>
    <source>
        <strain evidence="1">DSM 14662</strain>
    </source>
</reference>
<comment type="caution">
    <text evidence="1">The sequence shown here is derived from an EMBL/GenBank/DDBJ whole genome shotgun (WGS) entry which is preliminary data.</text>
</comment>
<dbReference type="STRING" id="411490.ANACAC_02569"/>
<dbReference type="Proteomes" id="UP000004935">
    <property type="component" value="Unassembled WGS sequence"/>
</dbReference>
<name>B0MG60_ANACD</name>
<proteinExistence type="predicted"/>
<evidence type="ECO:0000313" key="1">
    <source>
        <dbReference type="EMBL" id="EDR96864.1"/>
    </source>
</evidence>
<reference evidence="1" key="1">
    <citation type="submission" date="2007-11" db="EMBL/GenBank/DDBJ databases">
        <authorList>
            <person name="Fulton L."/>
            <person name="Clifton S."/>
            <person name="Fulton B."/>
            <person name="Xu J."/>
            <person name="Minx P."/>
            <person name="Pepin K.H."/>
            <person name="Johnson M."/>
            <person name="Thiruvilangam P."/>
            <person name="Bhonagiri V."/>
            <person name="Nash W.E."/>
            <person name="Mardis E.R."/>
            <person name="Wilson R.K."/>
        </authorList>
    </citation>
    <scope>NUCLEOTIDE SEQUENCE [LARGE SCALE GENOMIC DNA]</scope>
    <source>
        <strain evidence="1">DSM 14662</strain>
    </source>
</reference>
<protein>
    <submittedName>
        <fullName evidence="1">Uncharacterized protein</fullName>
    </submittedName>
</protein>
<organism evidence="1 2">
    <name type="scientific">Anaerostipes caccae (strain DSM 14662 / CCUG 47493 / JCM 13470 / NCIMB 13811 / L1-92)</name>
    <dbReference type="NCBI Taxonomy" id="411490"/>
    <lineage>
        <taxon>Bacteria</taxon>
        <taxon>Bacillati</taxon>
        <taxon>Bacillota</taxon>
        <taxon>Clostridia</taxon>
        <taxon>Lachnospirales</taxon>
        <taxon>Lachnospiraceae</taxon>
        <taxon>Anaerostipes</taxon>
    </lineage>
</organism>
<gene>
    <name evidence="1" type="ORF">ANACAC_02569</name>
</gene>
<evidence type="ECO:0000313" key="2">
    <source>
        <dbReference type="Proteomes" id="UP000004935"/>
    </source>
</evidence>
<sequence length="153" mass="17478">MSDTYICNLHVVFLLVFKTLANDLLCGRFYSITFPFQCRKISPLSTRSAHTMTPTVYIYTLKQSTCRLPKSKLEADPDACAGINIVHTILDNVYYSISFVKCEQILLYIFADIIVFYYLAVQNTTIFPSFCTPFLPEPPVSHFLPCNLFFCAL</sequence>
<keyword evidence="2" id="KW-1185">Reference proteome</keyword>
<dbReference type="HOGENOM" id="CLU_1709445_0_0_9"/>